<organism evidence="1 2">
    <name type="scientific">Pluteus cervinus</name>
    <dbReference type="NCBI Taxonomy" id="181527"/>
    <lineage>
        <taxon>Eukaryota</taxon>
        <taxon>Fungi</taxon>
        <taxon>Dikarya</taxon>
        <taxon>Basidiomycota</taxon>
        <taxon>Agaricomycotina</taxon>
        <taxon>Agaricomycetes</taxon>
        <taxon>Agaricomycetidae</taxon>
        <taxon>Agaricales</taxon>
        <taxon>Pluteineae</taxon>
        <taxon>Pluteaceae</taxon>
        <taxon>Pluteus</taxon>
    </lineage>
</organism>
<evidence type="ECO:0000313" key="2">
    <source>
        <dbReference type="Proteomes" id="UP000308600"/>
    </source>
</evidence>
<protein>
    <submittedName>
        <fullName evidence="1">Uncharacterized protein</fullName>
    </submittedName>
</protein>
<accession>A0ACD3AYZ5</accession>
<keyword evidence="2" id="KW-1185">Reference proteome</keyword>
<proteinExistence type="predicted"/>
<reference evidence="1 2" key="1">
    <citation type="journal article" date="2019" name="Nat. Ecol. Evol.">
        <title>Megaphylogeny resolves global patterns of mushroom evolution.</title>
        <authorList>
            <person name="Varga T."/>
            <person name="Krizsan K."/>
            <person name="Foldi C."/>
            <person name="Dima B."/>
            <person name="Sanchez-Garcia M."/>
            <person name="Sanchez-Ramirez S."/>
            <person name="Szollosi G.J."/>
            <person name="Szarkandi J.G."/>
            <person name="Papp V."/>
            <person name="Albert L."/>
            <person name="Andreopoulos W."/>
            <person name="Angelini C."/>
            <person name="Antonin V."/>
            <person name="Barry K.W."/>
            <person name="Bougher N.L."/>
            <person name="Buchanan P."/>
            <person name="Buyck B."/>
            <person name="Bense V."/>
            <person name="Catcheside P."/>
            <person name="Chovatia M."/>
            <person name="Cooper J."/>
            <person name="Damon W."/>
            <person name="Desjardin D."/>
            <person name="Finy P."/>
            <person name="Geml J."/>
            <person name="Haridas S."/>
            <person name="Hughes K."/>
            <person name="Justo A."/>
            <person name="Karasinski D."/>
            <person name="Kautmanova I."/>
            <person name="Kiss B."/>
            <person name="Kocsube S."/>
            <person name="Kotiranta H."/>
            <person name="LaButti K.M."/>
            <person name="Lechner B.E."/>
            <person name="Liimatainen K."/>
            <person name="Lipzen A."/>
            <person name="Lukacs Z."/>
            <person name="Mihaltcheva S."/>
            <person name="Morgado L.N."/>
            <person name="Niskanen T."/>
            <person name="Noordeloos M.E."/>
            <person name="Ohm R.A."/>
            <person name="Ortiz-Santana B."/>
            <person name="Ovrebo C."/>
            <person name="Racz N."/>
            <person name="Riley R."/>
            <person name="Savchenko A."/>
            <person name="Shiryaev A."/>
            <person name="Soop K."/>
            <person name="Spirin V."/>
            <person name="Szebenyi C."/>
            <person name="Tomsovsky M."/>
            <person name="Tulloss R.E."/>
            <person name="Uehling J."/>
            <person name="Grigoriev I.V."/>
            <person name="Vagvolgyi C."/>
            <person name="Papp T."/>
            <person name="Martin F.M."/>
            <person name="Miettinen O."/>
            <person name="Hibbett D.S."/>
            <person name="Nagy L.G."/>
        </authorList>
    </citation>
    <scope>NUCLEOTIDE SEQUENCE [LARGE SCALE GENOMIC DNA]</scope>
    <source>
        <strain evidence="1 2">NL-1719</strain>
    </source>
</reference>
<dbReference type="Proteomes" id="UP000308600">
    <property type="component" value="Unassembled WGS sequence"/>
</dbReference>
<gene>
    <name evidence="1" type="ORF">BDN72DRAFT_532767</name>
</gene>
<evidence type="ECO:0000313" key="1">
    <source>
        <dbReference type="EMBL" id="TFK70544.1"/>
    </source>
</evidence>
<name>A0ACD3AYZ5_9AGAR</name>
<sequence>MPGAISPMTALRHDAGECILMFWIFITVSMPWSWGSFVLLNGAVIHLLSGGNSRLLLLPHTSESVRLVAADLIR</sequence>
<dbReference type="EMBL" id="ML208311">
    <property type="protein sequence ID" value="TFK70544.1"/>
    <property type="molecule type" value="Genomic_DNA"/>
</dbReference>